<feature type="transmembrane region" description="Helical" evidence="9">
    <location>
        <begin position="151"/>
        <end position="171"/>
    </location>
</feature>
<keyword evidence="6 9" id="KW-1133">Transmembrane helix</keyword>
<name>A0A425C2Z3_9STRA</name>
<feature type="compositionally biased region" description="Basic and acidic residues" evidence="8">
    <location>
        <begin position="10"/>
        <end position="30"/>
    </location>
</feature>
<sequence>MRLFRRKKVQERSTDRNDDGESKTSDKRDVGDIPPPLFVLLNSVQEMDRKPPVTLVLIGVMYLLHVQASRTPSLLLPFALCPEKVVATKSMEAVFIAPFIHFEDFHLYQSLVSLLWKGYKLEGRLGSIGFCVLLLYLIALSQALIVFGAHLISWGAAQEYFTGFSGVLTAMKVWSMSRQNRNKLLTCIALQVILTVNSPTFTTLYNFKVPTKYAAWLELFVTYLFVPKLPLLAQAAGLLTGMRSDTLSKSRILLTCLIPLHCDTKSRCAYCLCIAHHKAISGSNGAREKTISVVANVAEIH</sequence>
<dbReference type="PANTHER" id="PTHR43066">
    <property type="entry name" value="RHOMBOID-RELATED PROTEIN"/>
    <property type="match status" value="1"/>
</dbReference>
<dbReference type="VEuPathDB" id="FungiDB:DD237_008101"/>
<dbReference type="InterPro" id="IPR035952">
    <property type="entry name" value="Rhomboid-like_sf"/>
</dbReference>
<evidence type="ECO:0000256" key="5">
    <source>
        <dbReference type="ARBA" id="ARBA00022801"/>
    </source>
</evidence>
<comment type="caution">
    <text evidence="11">The sequence shown here is derived from an EMBL/GenBank/DDBJ whole genome shotgun (WGS) entry which is preliminary data.</text>
</comment>
<evidence type="ECO:0000256" key="3">
    <source>
        <dbReference type="ARBA" id="ARBA00022670"/>
    </source>
</evidence>
<evidence type="ECO:0000256" key="9">
    <source>
        <dbReference type="SAM" id="Phobius"/>
    </source>
</evidence>
<gene>
    <name evidence="11" type="ORF">DD237_008101</name>
</gene>
<accession>A0A425C2Z3</accession>
<keyword evidence="4 9" id="KW-0812">Transmembrane</keyword>
<proteinExistence type="inferred from homology"/>
<dbReference type="Proteomes" id="UP000286097">
    <property type="component" value="Unassembled WGS sequence"/>
</dbReference>
<evidence type="ECO:0000256" key="4">
    <source>
        <dbReference type="ARBA" id="ARBA00022692"/>
    </source>
</evidence>
<keyword evidence="3" id="KW-0645">Protease</keyword>
<evidence type="ECO:0000256" key="7">
    <source>
        <dbReference type="ARBA" id="ARBA00023136"/>
    </source>
</evidence>
<dbReference type="GO" id="GO:0006508">
    <property type="term" value="P:proteolysis"/>
    <property type="evidence" value="ECO:0007669"/>
    <property type="project" value="UniProtKB-KW"/>
</dbReference>
<dbReference type="GO" id="GO:0016020">
    <property type="term" value="C:membrane"/>
    <property type="evidence" value="ECO:0007669"/>
    <property type="project" value="UniProtKB-SubCell"/>
</dbReference>
<keyword evidence="5" id="KW-0378">Hydrolase</keyword>
<comment type="subcellular location">
    <subcellularLocation>
        <location evidence="1">Membrane</location>
        <topology evidence="1">Multi-pass membrane protein</topology>
    </subcellularLocation>
</comment>
<evidence type="ECO:0000256" key="1">
    <source>
        <dbReference type="ARBA" id="ARBA00004141"/>
    </source>
</evidence>
<dbReference type="EMBL" id="QKXF01000439">
    <property type="protein sequence ID" value="RQM11386.1"/>
    <property type="molecule type" value="Genomic_DNA"/>
</dbReference>
<feature type="transmembrane region" description="Helical" evidence="9">
    <location>
        <begin position="213"/>
        <end position="233"/>
    </location>
</feature>
<keyword evidence="7 9" id="KW-0472">Membrane</keyword>
<comment type="similarity">
    <text evidence="2">Belongs to the peptidase S54 family.</text>
</comment>
<dbReference type="GO" id="GO:0004252">
    <property type="term" value="F:serine-type endopeptidase activity"/>
    <property type="evidence" value="ECO:0007669"/>
    <property type="project" value="InterPro"/>
</dbReference>
<evidence type="ECO:0000256" key="8">
    <source>
        <dbReference type="SAM" id="MobiDB-lite"/>
    </source>
</evidence>
<evidence type="ECO:0000256" key="6">
    <source>
        <dbReference type="ARBA" id="ARBA00022989"/>
    </source>
</evidence>
<evidence type="ECO:0000313" key="12">
    <source>
        <dbReference type="Proteomes" id="UP000286097"/>
    </source>
</evidence>
<organism evidence="11 12">
    <name type="scientific">Peronospora effusa</name>
    <dbReference type="NCBI Taxonomy" id="542832"/>
    <lineage>
        <taxon>Eukaryota</taxon>
        <taxon>Sar</taxon>
        <taxon>Stramenopiles</taxon>
        <taxon>Oomycota</taxon>
        <taxon>Peronosporomycetes</taxon>
        <taxon>Peronosporales</taxon>
        <taxon>Peronosporaceae</taxon>
        <taxon>Peronospora</taxon>
    </lineage>
</organism>
<dbReference type="Gene3D" id="1.20.1540.10">
    <property type="entry name" value="Rhomboid-like"/>
    <property type="match status" value="1"/>
</dbReference>
<dbReference type="AlphaFoldDB" id="A0A425C2Z3"/>
<protein>
    <recommendedName>
        <fullName evidence="10">Peptidase S54 rhomboid domain-containing protein</fullName>
    </recommendedName>
</protein>
<dbReference type="SUPFAM" id="SSF144091">
    <property type="entry name" value="Rhomboid-like"/>
    <property type="match status" value="1"/>
</dbReference>
<evidence type="ECO:0000259" key="10">
    <source>
        <dbReference type="Pfam" id="PF01694"/>
    </source>
</evidence>
<feature type="domain" description="Peptidase S54 rhomboid" evidence="10">
    <location>
        <begin position="94"/>
        <end position="242"/>
    </location>
</feature>
<feature type="transmembrane region" description="Helical" evidence="9">
    <location>
        <begin position="183"/>
        <end position="207"/>
    </location>
</feature>
<feature type="transmembrane region" description="Helical" evidence="9">
    <location>
        <begin position="125"/>
        <end position="145"/>
    </location>
</feature>
<reference evidence="11 12" key="1">
    <citation type="submission" date="2018-06" db="EMBL/GenBank/DDBJ databases">
        <title>Comparative genomics of downy mildews reveals potential adaptations to biotrophy.</title>
        <authorList>
            <person name="Fletcher K."/>
            <person name="Klosterman S.J."/>
            <person name="Derevnina L."/>
            <person name="Martin F."/>
            <person name="Koike S."/>
            <person name="Reyes Chin-Wo S."/>
            <person name="Mou B."/>
            <person name="Michelmore R."/>
        </authorList>
    </citation>
    <scope>NUCLEOTIDE SEQUENCE [LARGE SCALE GENOMIC DNA]</scope>
    <source>
        <strain evidence="11 12">R13</strain>
    </source>
</reference>
<dbReference type="InterPro" id="IPR022764">
    <property type="entry name" value="Peptidase_S54_rhomboid_dom"/>
</dbReference>
<evidence type="ECO:0000256" key="2">
    <source>
        <dbReference type="ARBA" id="ARBA00009045"/>
    </source>
</evidence>
<dbReference type="PANTHER" id="PTHR43066:SF1">
    <property type="entry name" value="RHOMBOID PROTEIN 2"/>
    <property type="match status" value="1"/>
</dbReference>
<evidence type="ECO:0000313" key="11">
    <source>
        <dbReference type="EMBL" id="RQM11386.1"/>
    </source>
</evidence>
<dbReference type="Pfam" id="PF01694">
    <property type="entry name" value="Rhomboid"/>
    <property type="match status" value="1"/>
</dbReference>
<feature type="region of interest" description="Disordered" evidence="8">
    <location>
        <begin position="1"/>
        <end position="30"/>
    </location>
</feature>